<feature type="transmembrane region" description="Helical" evidence="1">
    <location>
        <begin position="16"/>
        <end position="41"/>
    </location>
</feature>
<feature type="transmembrane region" description="Helical" evidence="1">
    <location>
        <begin position="158"/>
        <end position="186"/>
    </location>
</feature>
<sequence length="1638" mass="199742">MFLIGNQILLFMKTSVIVIVIGLYYGFLTVFSIGPSFIFLIRSRVMEEGTEKEVSATTGFIAGQLLNFIAIYYTPLYKTLDRPHLITILVIPYIFFILFYANNKKDSDYLKSNSIHNLSIQFAFFTNLSSQLLNHFILPSSALNRLVNIYLFQYNNKILFLTSSFCGWLIGHFLFLKNIGSILVWIKHNYYFRYQRNKYILSNKYILTEFRNDINRIFSIFFFLILVFYLGRMPLPFFTRKLLDTEEVKIIKDEYLFEINSDIKEKETDDIKIRYLNDTQIYKDSNLEITKNIKNILEVEEDKIKMWFENIFITFLFDYKRWNRPLRYIKNYKFDNFFRKEMSQFFFFTCTNDGKKRISFTYPYSLSLFLENMYKKNYLYISEKFSDEYIFNSWIYTNEKKKSNLDNEILKRIKKIEINNNSNTKEKENRFNILEKRTLLCDDKNQIKYLPNLYDPFFNGPNRINRNKLLSISYQDIDNKSVSGRFLINNIYNILSNYYFKLSHNLVFSSNREISYNMEKSIFSYPENTIKYFKFLFDLIREYEELIKNKYFLIRLNKINKYISRWSYKLKERLEEEEEENEDEFEEEGIVDINSRKFKHIIIYKDNNQDTNDILIADNLKNKDKNEDRIDEVTLIHYSNKSDFRRNLIKGSMRAQRRKIVILDLFQVNAHSPLFLDRLTTTFYINEIENILNILFNKFIDMKMEKKLHLKFYDFKKLNVKEKEYKDKYEHKEINETWDNPLFTQVIRSLMLVIQSYFRKYIFLPFLIIVKNLLRILLFQIPEWDKDFKEWAKEMHIKCTYNGVQLSETEFPEDWLIEGIQIKIIYPFCLKPCRRDKKISYNIERERKKKKNKRPQSFFLTVWGGETEHLFGSTRKQSFILNPIYKKLKKKYKIVKNIFLEIKYFLKNKIFYFLKVSKKKENIFYESSVLSQTKNGFNSYLFQLNITDVSDKVRKIRKQTEQIVKEKNSKIQYYKDEDYKDEVLKSYINFWMILINKKRRLIRKSYYFIKLFIEKLYIDILLWIITFYKIKVQLFFESKKSFINFKISIYKEKKEKDVLYEITKNTRNFILIIKEIFLNNRYIDKIKNNYPNFNSIFSYFSQAYVFYKLSQDQPHSFIFIKPFKNNYKESCILENIFIYKLKNTKYNKINTDVTNYWKYWFKGFFKSKIEEKVRLGNYERHNLNYNYNLNKSKELIKTDKDYFIKDYYKLDYLVKKNISKYTKNYRYDILLNKYIGNYISTLIIKIKRKKKGQEIKENFNKSKYNLFYTYLNRYIPYNTKKIRSDNTINRTNLLYKKYFDYKSIHFNWINSINKNIISISNFKPWFFTEFVINFDVYKKKPWIIPIKSLLFNIYKKSKSTNKNIIIYKDLIRLESKSSMESGQDVNNKGVELDFFLKNSLLFQLRWVDYLNKRIIKNIKVYCLLLRIRNPKDIYISSIQRSEIKIDDMLIQKDLVTAEFINNGILFFEPIFISIQKGGEHILYQVLDISLNNKNNRKCRISDNYKNKEYINNKSTNNYFFNVEKKNNYEVLFPENILSLKRRREFRFRSCLNPFNISNKNQKFCNDKIIILNLLQTNKSFDKLSIYFIHLKMFLWPNYRLEDIACINRYWFNTNNSSRFSMLKINMYSKLRKSIIIDK</sequence>
<keyword evidence="2" id="KW-0934">Plastid</keyword>
<geneLocation type="plastid" evidence="2"/>
<accession>A0A6B9IQ15</accession>
<dbReference type="InterPro" id="IPR008896">
    <property type="entry name" value="TIC214"/>
</dbReference>
<protein>
    <submittedName>
        <fullName evidence="2">Hypothetical chloroplast RF19</fullName>
    </submittedName>
</protein>
<dbReference type="PANTHER" id="PTHR33163:SF40">
    <property type="entry name" value="PROTEIN TIC 214"/>
    <property type="match status" value="1"/>
</dbReference>
<evidence type="ECO:0000313" key="2">
    <source>
        <dbReference type="EMBL" id="QGZ09173.1"/>
    </source>
</evidence>
<dbReference type="PANTHER" id="PTHR33163">
    <property type="entry name" value="PROTEIN TIC 214-RELATED"/>
    <property type="match status" value="1"/>
</dbReference>
<feature type="transmembrane region" description="Helical" evidence="1">
    <location>
        <begin position="214"/>
        <end position="231"/>
    </location>
</feature>
<dbReference type="Pfam" id="PF05758">
    <property type="entry name" value="Ycf1"/>
    <property type="match status" value="2"/>
</dbReference>
<name>A0A6B9IQ15_9ASPA</name>
<feature type="transmembrane region" description="Helical" evidence="1">
    <location>
        <begin position="53"/>
        <end position="73"/>
    </location>
</feature>
<gene>
    <name evidence="2" type="primary">ycf1</name>
</gene>
<feature type="transmembrane region" description="Helical" evidence="1">
    <location>
        <begin position="85"/>
        <end position="103"/>
    </location>
</feature>
<evidence type="ECO:0000256" key="1">
    <source>
        <dbReference type="SAM" id="Phobius"/>
    </source>
</evidence>
<organism evidence="2">
    <name type="scientific">Gastrodia elata</name>
    <dbReference type="NCBI Taxonomy" id="91201"/>
    <lineage>
        <taxon>Eukaryota</taxon>
        <taxon>Viridiplantae</taxon>
        <taxon>Streptophyta</taxon>
        <taxon>Embryophyta</taxon>
        <taxon>Tracheophyta</taxon>
        <taxon>Spermatophyta</taxon>
        <taxon>Magnoliopsida</taxon>
        <taxon>Liliopsida</taxon>
        <taxon>Asparagales</taxon>
        <taxon>Orchidaceae</taxon>
        <taxon>Epidendroideae</taxon>
        <taxon>Gastrodieae</taxon>
        <taxon>Gastrodia</taxon>
    </lineage>
</organism>
<keyword evidence="1" id="KW-0472">Membrane</keyword>
<feature type="transmembrane region" description="Helical" evidence="1">
    <location>
        <begin position="761"/>
        <end position="779"/>
    </location>
</feature>
<proteinExistence type="predicted"/>
<keyword evidence="1" id="KW-1133">Transmembrane helix</keyword>
<feature type="transmembrane region" description="Helical" evidence="1">
    <location>
        <begin position="1007"/>
        <end position="1028"/>
    </location>
</feature>
<dbReference type="GO" id="GO:0016020">
    <property type="term" value="C:membrane"/>
    <property type="evidence" value="ECO:0007669"/>
    <property type="project" value="InterPro"/>
</dbReference>
<keyword evidence="1" id="KW-0812">Transmembrane</keyword>
<dbReference type="EMBL" id="MN026874">
    <property type="protein sequence ID" value="QGZ09173.1"/>
    <property type="molecule type" value="Genomic_DNA"/>
</dbReference>
<reference evidence="2" key="1">
    <citation type="submission" date="2019-06" db="EMBL/GenBank/DDBJ databases">
        <title>The completed chloroplast genome of Gastrodia elata of Korea.</title>
        <authorList>
            <person name="Kang M.-J."/>
            <person name="Kim S.-C."/>
            <person name="Lee J.-W."/>
            <person name="Lee S.A."/>
            <person name="Lee H.-R."/>
            <person name="Park E.-J."/>
        </authorList>
    </citation>
    <scope>NUCLEOTIDE SEQUENCE</scope>
</reference>